<dbReference type="InterPro" id="IPR011128">
    <property type="entry name" value="G3P_DH_NAD-dep_N"/>
</dbReference>
<dbReference type="InterPro" id="IPR036291">
    <property type="entry name" value="NAD(P)-bd_dom_sf"/>
</dbReference>
<feature type="domain" description="Glycerol-3-phosphate dehydrogenase NAD-dependent C-terminal" evidence="5">
    <location>
        <begin position="160"/>
        <end position="300"/>
    </location>
</feature>
<dbReference type="EMBL" id="UINC01031005">
    <property type="protein sequence ID" value="SVB16343.1"/>
    <property type="molecule type" value="Genomic_DNA"/>
</dbReference>
<accession>A0A382BTG4</accession>
<dbReference type="FunFam" id="1.10.1040.10:FF:000001">
    <property type="entry name" value="Glycerol-3-phosphate dehydrogenase [NAD(P)+]"/>
    <property type="match status" value="1"/>
</dbReference>
<evidence type="ECO:0000259" key="5">
    <source>
        <dbReference type="Pfam" id="PF07479"/>
    </source>
</evidence>
<dbReference type="GO" id="GO:0005829">
    <property type="term" value="C:cytosol"/>
    <property type="evidence" value="ECO:0007669"/>
    <property type="project" value="TreeGrafter"/>
</dbReference>
<evidence type="ECO:0000259" key="4">
    <source>
        <dbReference type="Pfam" id="PF01210"/>
    </source>
</evidence>
<keyword evidence="3" id="KW-0520">NAD</keyword>
<feature type="domain" description="Glycerol-3-phosphate dehydrogenase NAD-dependent N-terminal" evidence="4">
    <location>
        <begin position="1"/>
        <end position="137"/>
    </location>
</feature>
<dbReference type="GO" id="GO:0047952">
    <property type="term" value="F:glycerol-3-phosphate dehydrogenase [NAD(P)+] activity"/>
    <property type="evidence" value="ECO:0007669"/>
    <property type="project" value="TreeGrafter"/>
</dbReference>
<dbReference type="NCBIfam" id="NF000942">
    <property type="entry name" value="PRK00094.1-4"/>
    <property type="match status" value="1"/>
</dbReference>
<dbReference type="HAMAP" id="MF_00394">
    <property type="entry name" value="NAD_Glyc3P_dehydrog"/>
    <property type="match status" value="1"/>
</dbReference>
<sequence>MAKVVHSSGGDVCLWGRDVEALATLGQVGRNERYLPGIDLPADLPTQASLAKAVDGAGCVVLAIPSRAFREVTACLSKFDGVAVSVTKGIEFETGLTMGGILGETMPLARVAALSGPTLAEEVCRDMPSAAVAASEAAGVAETVQQIFHRPTFRVYTSEDLIGVELGGSLKNIIAIAAGASAGLGFGDNSKAALVTRAIAEIRRLGVACGARAETFAGLSGLGDLTVTCFSSLSRNYQFGQRIGRGEKPEAILADSVSVVEGYPTARSAWNLARSRNVTTPIIDEVYAMLHEGKDLRQALLDLTARSSKAED</sequence>
<dbReference type="PIRSF" id="PIRSF000114">
    <property type="entry name" value="Glycerol-3-P_dh"/>
    <property type="match status" value="1"/>
</dbReference>
<dbReference type="Pfam" id="PF01210">
    <property type="entry name" value="NAD_Gly3P_dh_N"/>
    <property type="match status" value="1"/>
</dbReference>
<evidence type="ECO:0000256" key="3">
    <source>
        <dbReference type="ARBA" id="ARBA00023027"/>
    </source>
</evidence>
<dbReference type="SUPFAM" id="SSF51735">
    <property type="entry name" value="NAD(P)-binding Rossmann-fold domains"/>
    <property type="match status" value="1"/>
</dbReference>
<dbReference type="PANTHER" id="PTHR11728">
    <property type="entry name" value="GLYCEROL-3-PHOSPHATE DEHYDROGENASE"/>
    <property type="match status" value="1"/>
</dbReference>
<gene>
    <name evidence="6" type="ORF">METZ01_LOCUS169197</name>
</gene>
<organism evidence="6">
    <name type="scientific">marine metagenome</name>
    <dbReference type="NCBI Taxonomy" id="408172"/>
    <lineage>
        <taxon>unclassified sequences</taxon>
        <taxon>metagenomes</taxon>
        <taxon>ecological metagenomes</taxon>
    </lineage>
</organism>
<dbReference type="PANTHER" id="PTHR11728:SF1">
    <property type="entry name" value="GLYCEROL-3-PHOSPHATE DEHYDROGENASE [NAD(+)] 2, CHLOROPLASTIC"/>
    <property type="match status" value="1"/>
</dbReference>
<dbReference type="SUPFAM" id="SSF48179">
    <property type="entry name" value="6-phosphogluconate dehydrogenase C-terminal domain-like"/>
    <property type="match status" value="1"/>
</dbReference>
<reference evidence="6" key="1">
    <citation type="submission" date="2018-05" db="EMBL/GenBank/DDBJ databases">
        <authorList>
            <person name="Lanie J.A."/>
            <person name="Ng W.-L."/>
            <person name="Kazmierczak K.M."/>
            <person name="Andrzejewski T.M."/>
            <person name="Davidsen T.M."/>
            <person name="Wayne K.J."/>
            <person name="Tettelin H."/>
            <person name="Glass J.I."/>
            <person name="Rusch D."/>
            <person name="Podicherti R."/>
            <person name="Tsui H.-C.T."/>
            <person name="Winkler M.E."/>
        </authorList>
    </citation>
    <scope>NUCLEOTIDE SEQUENCE</scope>
</reference>
<evidence type="ECO:0008006" key="7">
    <source>
        <dbReference type="Google" id="ProtNLM"/>
    </source>
</evidence>
<proteinExistence type="inferred from homology"/>
<evidence type="ECO:0000256" key="1">
    <source>
        <dbReference type="ARBA" id="ARBA00011009"/>
    </source>
</evidence>
<dbReference type="Pfam" id="PF07479">
    <property type="entry name" value="NAD_Gly3P_dh_C"/>
    <property type="match status" value="1"/>
</dbReference>
<keyword evidence="2" id="KW-0560">Oxidoreductase</keyword>
<dbReference type="InterPro" id="IPR006109">
    <property type="entry name" value="G3P_DH_NAD-dep_C"/>
</dbReference>
<dbReference type="InterPro" id="IPR006168">
    <property type="entry name" value="G3P_DH_NAD-dep"/>
</dbReference>
<dbReference type="PROSITE" id="PS00957">
    <property type="entry name" value="NAD_G3PDH"/>
    <property type="match status" value="1"/>
</dbReference>
<comment type="similarity">
    <text evidence="1">Belongs to the NAD-dependent glycerol-3-phosphate dehydrogenase family.</text>
</comment>
<dbReference type="GO" id="GO:0046168">
    <property type="term" value="P:glycerol-3-phosphate catabolic process"/>
    <property type="evidence" value="ECO:0007669"/>
    <property type="project" value="InterPro"/>
</dbReference>
<dbReference type="GO" id="GO:0051287">
    <property type="term" value="F:NAD binding"/>
    <property type="evidence" value="ECO:0007669"/>
    <property type="project" value="InterPro"/>
</dbReference>
<evidence type="ECO:0000256" key="2">
    <source>
        <dbReference type="ARBA" id="ARBA00023002"/>
    </source>
</evidence>
<dbReference type="PRINTS" id="PR00077">
    <property type="entry name" value="GPDHDRGNASE"/>
</dbReference>
<dbReference type="AlphaFoldDB" id="A0A382BTG4"/>
<dbReference type="Gene3D" id="3.40.50.720">
    <property type="entry name" value="NAD(P)-binding Rossmann-like Domain"/>
    <property type="match status" value="1"/>
</dbReference>
<evidence type="ECO:0000313" key="6">
    <source>
        <dbReference type="EMBL" id="SVB16343.1"/>
    </source>
</evidence>
<dbReference type="InterPro" id="IPR008927">
    <property type="entry name" value="6-PGluconate_DH-like_C_sf"/>
</dbReference>
<dbReference type="Gene3D" id="1.10.1040.10">
    <property type="entry name" value="N-(1-d-carboxylethyl)-l-norvaline Dehydrogenase, domain 2"/>
    <property type="match status" value="1"/>
</dbReference>
<dbReference type="InterPro" id="IPR013328">
    <property type="entry name" value="6PGD_dom2"/>
</dbReference>
<dbReference type="NCBIfam" id="NF000940">
    <property type="entry name" value="PRK00094.1-2"/>
    <property type="match status" value="1"/>
</dbReference>
<dbReference type="GO" id="GO:0005975">
    <property type="term" value="P:carbohydrate metabolic process"/>
    <property type="evidence" value="ECO:0007669"/>
    <property type="project" value="InterPro"/>
</dbReference>
<name>A0A382BTG4_9ZZZZ</name>
<protein>
    <recommendedName>
        <fullName evidence="7">Glycerol-3-phosphate dehydrogenase NAD-dependent C-terminal domain-containing protein</fullName>
    </recommendedName>
</protein>